<accession>F9D046</accession>
<proteinExistence type="predicted"/>
<dbReference type="Proteomes" id="UP000007820">
    <property type="component" value="Unassembled WGS sequence"/>
</dbReference>
<dbReference type="AlphaFoldDB" id="F9D046"/>
<evidence type="ECO:0000313" key="2">
    <source>
        <dbReference type="Proteomes" id="UP000007820"/>
    </source>
</evidence>
<name>F9D046_PREDD</name>
<dbReference type="EMBL" id="AFPW01000003">
    <property type="protein sequence ID" value="EGQ17282.1"/>
    <property type="molecule type" value="Genomic_DNA"/>
</dbReference>
<evidence type="ECO:0000313" key="1">
    <source>
        <dbReference type="EMBL" id="EGQ17282.1"/>
    </source>
</evidence>
<organism evidence="1 2">
    <name type="scientific">Prevotella dentalis (strain ATCC 49559 / DSM 3688 / JCM 13448 / NCTC 12043 / ES 2772)</name>
    <name type="common">Mitsuokella dentalis</name>
    <dbReference type="NCBI Taxonomy" id="908937"/>
    <lineage>
        <taxon>Bacteria</taxon>
        <taxon>Pseudomonadati</taxon>
        <taxon>Bacteroidota</taxon>
        <taxon>Bacteroidia</taxon>
        <taxon>Bacteroidales</taxon>
        <taxon>Prevotellaceae</taxon>
        <taxon>Prevotella</taxon>
    </lineage>
</organism>
<comment type="caution">
    <text evidence="1">The sequence shown here is derived from an EMBL/GenBank/DDBJ whole genome shotgun (WGS) entry which is preliminary data.</text>
</comment>
<gene>
    <name evidence="1" type="ORF">HMPREF9136_0223</name>
</gene>
<sequence length="50" mass="5772">MPGFRTAENHPSRTPLQTNPVLRTIKKKQKFFASSEILNNFTPIKKTVEE</sequence>
<protein>
    <submittedName>
        <fullName evidence="1">Transposase</fullName>
    </submittedName>
</protein>
<reference evidence="1 2" key="1">
    <citation type="submission" date="2011-04" db="EMBL/GenBank/DDBJ databases">
        <authorList>
            <person name="Muzny D."/>
            <person name="Qin X."/>
            <person name="Deng J."/>
            <person name="Jiang H."/>
            <person name="Liu Y."/>
            <person name="Qu J."/>
            <person name="Song X.-Z."/>
            <person name="Zhang L."/>
            <person name="Thornton R."/>
            <person name="Coyle M."/>
            <person name="Francisco L."/>
            <person name="Jackson L."/>
            <person name="Javaid M."/>
            <person name="Korchina V."/>
            <person name="Kovar C."/>
            <person name="Mata R."/>
            <person name="Mathew T."/>
            <person name="Ngo R."/>
            <person name="Nguyen L."/>
            <person name="Nguyen N."/>
            <person name="Okwuonu G."/>
            <person name="Ongeri F."/>
            <person name="Pham C."/>
            <person name="Simmons D."/>
            <person name="Wilczek-Boney K."/>
            <person name="Hale W."/>
            <person name="Jakkamsetti A."/>
            <person name="Pham P."/>
            <person name="Ruth R."/>
            <person name="San Lucas F."/>
            <person name="Warren J."/>
            <person name="Zhang J."/>
            <person name="Zhao Z."/>
            <person name="Zhou C."/>
            <person name="Zhu D."/>
            <person name="Lee S."/>
            <person name="Bess C."/>
            <person name="Blankenburg K."/>
            <person name="Forbes L."/>
            <person name="Fu Q."/>
            <person name="Gubbala S."/>
            <person name="Hirani K."/>
            <person name="Jayaseelan J.C."/>
            <person name="Lara F."/>
            <person name="Munidasa M."/>
            <person name="Palculict T."/>
            <person name="Patil S."/>
            <person name="Pu L.-L."/>
            <person name="Saada N."/>
            <person name="Tang L."/>
            <person name="Weissenberger G."/>
            <person name="Zhu Y."/>
            <person name="Hemphill L."/>
            <person name="Shang Y."/>
            <person name="Youmans B."/>
            <person name="Ayvaz T."/>
            <person name="Ross M."/>
            <person name="Santibanez J."/>
            <person name="Aqrawi P."/>
            <person name="Gross S."/>
            <person name="Joshi V."/>
            <person name="Fowler G."/>
            <person name="Nazareth L."/>
            <person name="Reid J."/>
            <person name="Worley K."/>
            <person name="Petrosino J."/>
            <person name="Highlander S."/>
            <person name="Gibbs R."/>
        </authorList>
    </citation>
    <scope>NUCLEOTIDE SEQUENCE [LARGE SCALE GENOMIC DNA]</scope>
    <source>
        <strain evidence="1 2">DSM 3688</strain>
    </source>
</reference>